<protein>
    <submittedName>
        <fullName evidence="3">Phage protein</fullName>
    </submittedName>
</protein>
<name>A0A183FLV9_HELPZ</name>
<keyword evidence="2" id="KW-1185">Reference proteome</keyword>
<reference evidence="1 2" key="1">
    <citation type="submission" date="2018-11" db="EMBL/GenBank/DDBJ databases">
        <authorList>
            <consortium name="Pathogen Informatics"/>
        </authorList>
    </citation>
    <scope>NUCLEOTIDE SEQUENCE [LARGE SCALE GENOMIC DNA]</scope>
</reference>
<organism evidence="2 3">
    <name type="scientific">Heligmosomoides polygyrus</name>
    <name type="common">Parasitic roundworm</name>
    <dbReference type="NCBI Taxonomy" id="6339"/>
    <lineage>
        <taxon>Eukaryota</taxon>
        <taxon>Metazoa</taxon>
        <taxon>Ecdysozoa</taxon>
        <taxon>Nematoda</taxon>
        <taxon>Chromadorea</taxon>
        <taxon>Rhabditida</taxon>
        <taxon>Rhabditina</taxon>
        <taxon>Rhabditomorpha</taxon>
        <taxon>Strongyloidea</taxon>
        <taxon>Heligmosomidae</taxon>
        <taxon>Heligmosomoides</taxon>
    </lineage>
</organism>
<dbReference type="WBParaSite" id="HPBE_0000829901-mRNA-1">
    <property type="protein sequence ID" value="HPBE_0000829901-mRNA-1"/>
    <property type="gene ID" value="HPBE_0000829901"/>
</dbReference>
<evidence type="ECO:0000313" key="3">
    <source>
        <dbReference type="WBParaSite" id="HPBE_0000829901-mRNA-1"/>
    </source>
</evidence>
<dbReference type="EMBL" id="UZAH01026115">
    <property type="protein sequence ID" value="VDO75791.1"/>
    <property type="molecule type" value="Genomic_DNA"/>
</dbReference>
<evidence type="ECO:0000313" key="1">
    <source>
        <dbReference type="EMBL" id="VDO75791.1"/>
    </source>
</evidence>
<accession>A0A3P7XMY4</accession>
<dbReference type="Proteomes" id="UP000050761">
    <property type="component" value="Unassembled WGS sequence"/>
</dbReference>
<accession>A0A183FLV9</accession>
<reference evidence="3" key="2">
    <citation type="submission" date="2019-09" db="UniProtKB">
        <authorList>
            <consortium name="WormBaseParasite"/>
        </authorList>
    </citation>
    <scope>IDENTIFICATION</scope>
</reference>
<sequence length="92" mass="10192">MSGGFPLPFTLSSGASVEARAVRRYLVVRGWSLQSDVDATLIAPPCRSVRSSLSDYQLYTDRGMNLAWKKRLDPLDRSTTTPITIVKFTAAR</sequence>
<gene>
    <name evidence="1" type="ORF">HPBE_LOCUS8300</name>
</gene>
<evidence type="ECO:0000313" key="2">
    <source>
        <dbReference type="Proteomes" id="UP000050761"/>
    </source>
</evidence>
<proteinExistence type="predicted"/>
<dbReference type="AlphaFoldDB" id="A0A183FLV9"/>